<organism evidence="2 3">
    <name type="scientific">Xylaria bambusicola</name>
    <dbReference type="NCBI Taxonomy" id="326684"/>
    <lineage>
        <taxon>Eukaryota</taxon>
        <taxon>Fungi</taxon>
        <taxon>Dikarya</taxon>
        <taxon>Ascomycota</taxon>
        <taxon>Pezizomycotina</taxon>
        <taxon>Sordariomycetes</taxon>
        <taxon>Xylariomycetidae</taxon>
        <taxon>Xylariales</taxon>
        <taxon>Xylariaceae</taxon>
        <taxon>Xylaria</taxon>
    </lineage>
</organism>
<dbReference type="AlphaFoldDB" id="A0AAN7UE04"/>
<accession>A0AAN7UE04</accession>
<dbReference type="EMBL" id="JAWHQM010000004">
    <property type="protein sequence ID" value="KAK5626983.1"/>
    <property type="molecule type" value="Genomic_DNA"/>
</dbReference>
<proteinExistence type="predicted"/>
<evidence type="ECO:0000256" key="1">
    <source>
        <dbReference type="SAM" id="MobiDB-lite"/>
    </source>
</evidence>
<keyword evidence="3" id="KW-1185">Reference proteome</keyword>
<comment type="caution">
    <text evidence="2">The sequence shown here is derived from an EMBL/GenBank/DDBJ whole genome shotgun (WGS) entry which is preliminary data.</text>
</comment>
<gene>
    <name evidence="2" type="ORF">RRF57_002697</name>
</gene>
<name>A0AAN7UE04_9PEZI</name>
<feature type="compositionally biased region" description="Basic residues" evidence="1">
    <location>
        <begin position="14"/>
        <end position="25"/>
    </location>
</feature>
<evidence type="ECO:0000313" key="3">
    <source>
        <dbReference type="Proteomes" id="UP001305414"/>
    </source>
</evidence>
<reference evidence="2 3" key="1">
    <citation type="submission" date="2023-10" db="EMBL/GenBank/DDBJ databases">
        <title>Draft genome sequence of Xylaria bambusicola isolate GMP-LS, the root and basal stem rot pathogen of sugarcane in Indonesia.</title>
        <authorList>
            <person name="Selvaraj P."/>
            <person name="Muralishankar V."/>
            <person name="Muruganantham S."/>
            <person name="Sp S."/>
            <person name="Haryani S."/>
            <person name="Lau K.J.X."/>
            <person name="Naqvi N.I."/>
        </authorList>
    </citation>
    <scope>NUCLEOTIDE SEQUENCE [LARGE SCALE GENOMIC DNA]</scope>
    <source>
        <strain evidence="2">GMP-LS</strain>
    </source>
</reference>
<dbReference type="Proteomes" id="UP001305414">
    <property type="component" value="Unassembled WGS sequence"/>
</dbReference>
<protein>
    <submittedName>
        <fullName evidence="2">Uncharacterized protein</fullName>
    </submittedName>
</protein>
<feature type="region of interest" description="Disordered" evidence="1">
    <location>
        <begin position="1"/>
        <end position="25"/>
    </location>
</feature>
<evidence type="ECO:0000313" key="2">
    <source>
        <dbReference type="EMBL" id="KAK5626983.1"/>
    </source>
</evidence>
<sequence length="75" mass="8584">MDAETPYHAQPPVNKRRGAVRPRRPMGRIHVRAEEPGPHPRRLADGLQVLRYTLLQEDHGRSVLGQRCDVRLELG</sequence>